<comment type="caution">
    <text evidence="1">The sequence shown here is derived from an EMBL/GenBank/DDBJ whole genome shotgun (WGS) entry which is preliminary data.</text>
</comment>
<reference evidence="1 2" key="1">
    <citation type="journal article" date="2021" name="Front. Genet.">
        <title>Chromosome-Level Genome Assembly Reveals Significant Gene Expansion in the Toll and IMD Signaling Pathways of Dendrolimus kikuchii.</title>
        <authorList>
            <person name="Zhou J."/>
            <person name="Wu P."/>
            <person name="Xiong Z."/>
            <person name="Liu N."/>
            <person name="Zhao N."/>
            <person name="Ji M."/>
            <person name="Qiu Y."/>
            <person name="Yang B."/>
        </authorList>
    </citation>
    <scope>NUCLEOTIDE SEQUENCE [LARGE SCALE GENOMIC DNA]</scope>
    <source>
        <strain evidence="1">Ann1</strain>
    </source>
</reference>
<gene>
    <name evidence="1" type="ORF">K1T71_012133</name>
</gene>
<evidence type="ECO:0000313" key="1">
    <source>
        <dbReference type="EMBL" id="KAJ0172160.1"/>
    </source>
</evidence>
<sequence length="716" mass="77254">MNTTAPTSADACLSIVHSLMCHRQGGESEGFSKRAIESLVKKLKEKRDELDSLITAITTNGAHPSKCVTIQRTLDGRLQVAGRKGFPHVIYARIWRWPDLHKNELKHVKFCQFAFDLKCDSVCVNPYHYERVVSPGIDLSGLTLQSGPSRLVKDEYTAGVGGNGMDMDTGELVTIHHATSPRHHHTTIPHHHQQFQTTNIIISQGQTPDGVSNLFSPHAPRLPLRPGAPPMGQPQMMPSHPGQMQSPQMGPGTPQMGPGTPQMGPGTPQMGPGTPQMGPGTQQMGPGTPQMGPGTPQMGPGTPQMGPGTPQMGPGTPQMGTNVPQIASPRMAPAPTQMSPGTPQMPSISQGIPLSSPQQIVLAQQRAIAPKLEPPDTMDARQMWLPKRMNHSGTVSPGSGSGSQQNGFASATSPAPQPSPLPHRTTQQQQQQQQHQQGTWTGNNTLTYTQSLAPPPAAPPVPLDAPAHHHHYYNGNPGGLLSSQPAPEYWCSVAYFELDTQVGETFKVPSSRPNVTVDGYVDPSGGNRFCLGALSNVHRTEQSERARLHIGKGVQLDLRGEGDVWLRCLSDHSVFVQSYYLDREAGRAPGDAVHKIYPSACIKVFDLRQCHRQMQAQAAQAQAAAAAQAAAVAGHIQPQHVGINKCLTAAAGIGVDDLRRLCIVRLSFVKGWGPDYPRTSIKETPCWVEVHLHRALQLLDEVLHTMPIDGPRSNIE</sequence>
<name>A0ACC1CKN1_9NEOP</name>
<protein>
    <submittedName>
        <fullName evidence="1">Uncharacterized protein</fullName>
    </submittedName>
</protein>
<evidence type="ECO:0000313" key="2">
    <source>
        <dbReference type="Proteomes" id="UP000824533"/>
    </source>
</evidence>
<accession>A0ACC1CKN1</accession>
<keyword evidence="2" id="KW-1185">Reference proteome</keyword>
<organism evidence="1 2">
    <name type="scientific">Dendrolimus kikuchii</name>
    <dbReference type="NCBI Taxonomy" id="765133"/>
    <lineage>
        <taxon>Eukaryota</taxon>
        <taxon>Metazoa</taxon>
        <taxon>Ecdysozoa</taxon>
        <taxon>Arthropoda</taxon>
        <taxon>Hexapoda</taxon>
        <taxon>Insecta</taxon>
        <taxon>Pterygota</taxon>
        <taxon>Neoptera</taxon>
        <taxon>Endopterygota</taxon>
        <taxon>Lepidoptera</taxon>
        <taxon>Glossata</taxon>
        <taxon>Ditrysia</taxon>
        <taxon>Bombycoidea</taxon>
        <taxon>Lasiocampidae</taxon>
        <taxon>Dendrolimus</taxon>
    </lineage>
</organism>
<dbReference type="Proteomes" id="UP000824533">
    <property type="component" value="Linkage Group LG22"/>
</dbReference>
<dbReference type="EMBL" id="CM034408">
    <property type="protein sequence ID" value="KAJ0172160.1"/>
    <property type="molecule type" value="Genomic_DNA"/>
</dbReference>
<proteinExistence type="predicted"/>